<feature type="non-terminal residue" evidence="2">
    <location>
        <position position="1"/>
    </location>
</feature>
<comment type="caution">
    <text evidence="2">The sequence shown here is derived from an EMBL/GenBank/DDBJ whole genome shotgun (WGS) entry which is preliminary data.</text>
</comment>
<feature type="region of interest" description="Disordered" evidence="1">
    <location>
        <begin position="15"/>
        <end position="173"/>
    </location>
</feature>
<dbReference type="Gramene" id="TVU10234">
    <property type="protein sequence ID" value="TVU10234"/>
    <property type="gene ID" value="EJB05_43748"/>
</dbReference>
<proteinExistence type="predicted"/>
<dbReference type="Proteomes" id="UP000324897">
    <property type="component" value="Chromosome 3"/>
</dbReference>
<evidence type="ECO:0000313" key="3">
    <source>
        <dbReference type="Proteomes" id="UP000324897"/>
    </source>
</evidence>
<dbReference type="AlphaFoldDB" id="A0A5J9TG55"/>
<organism evidence="2 3">
    <name type="scientific">Eragrostis curvula</name>
    <name type="common">weeping love grass</name>
    <dbReference type="NCBI Taxonomy" id="38414"/>
    <lineage>
        <taxon>Eukaryota</taxon>
        <taxon>Viridiplantae</taxon>
        <taxon>Streptophyta</taxon>
        <taxon>Embryophyta</taxon>
        <taxon>Tracheophyta</taxon>
        <taxon>Spermatophyta</taxon>
        <taxon>Magnoliopsida</taxon>
        <taxon>Liliopsida</taxon>
        <taxon>Poales</taxon>
        <taxon>Poaceae</taxon>
        <taxon>PACMAD clade</taxon>
        <taxon>Chloridoideae</taxon>
        <taxon>Eragrostideae</taxon>
        <taxon>Eragrostidinae</taxon>
        <taxon>Eragrostis</taxon>
    </lineage>
</organism>
<accession>A0A5J9TG55</accession>
<reference evidence="2 3" key="1">
    <citation type="journal article" date="2019" name="Sci. Rep.">
        <title>A high-quality genome of Eragrostis curvula grass provides insights into Poaceae evolution and supports new strategies to enhance forage quality.</title>
        <authorList>
            <person name="Carballo J."/>
            <person name="Santos B.A.C.M."/>
            <person name="Zappacosta D."/>
            <person name="Garbus I."/>
            <person name="Selva J.P."/>
            <person name="Gallo C.A."/>
            <person name="Diaz A."/>
            <person name="Albertini E."/>
            <person name="Caccamo M."/>
            <person name="Echenique V."/>
        </authorList>
    </citation>
    <scope>NUCLEOTIDE SEQUENCE [LARGE SCALE GENOMIC DNA]</scope>
    <source>
        <strain evidence="3">cv. Victoria</strain>
        <tissue evidence="2">Leaf</tissue>
    </source>
</reference>
<feature type="compositionally biased region" description="Basic and acidic residues" evidence="1">
    <location>
        <begin position="140"/>
        <end position="154"/>
    </location>
</feature>
<feature type="compositionally biased region" description="Low complexity" evidence="1">
    <location>
        <begin position="39"/>
        <end position="50"/>
    </location>
</feature>
<feature type="compositionally biased region" description="Basic residues" evidence="1">
    <location>
        <begin position="51"/>
        <end position="60"/>
    </location>
</feature>
<protein>
    <submittedName>
        <fullName evidence="2">Uncharacterized protein</fullName>
    </submittedName>
</protein>
<name>A0A5J9TG55_9POAL</name>
<dbReference type="EMBL" id="RWGY01000039">
    <property type="protein sequence ID" value="TVU10234.1"/>
    <property type="molecule type" value="Genomic_DNA"/>
</dbReference>
<evidence type="ECO:0000256" key="1">
    <source>
        <dbReference type="SAM" id="MobiDB-lite"/>
    </source>
</evidence>
<sequence>MSIRVLVLPCARCATPAPTSARSPWPAPTARRAFRRAPRSAVPNGSTPRTRLTRRPHPRHGPGWFSPTSSGADPSPLNVGLRGASRSFADLHDAPTTSTASPPSPRREAEHQAAAELVPRSALGGEATRASGRQAVATEARSRGDLARDVEAPLRRHQGPSPPRPRSAASMAPYPQTTRDLIVWTMSNLVWSSMQSITWSNEERMTWDDGSKAHVHKETAQRDYAHVIFPWQGFFKKVCSSNFL</sequence>
<keyword evidence="3" id="KW-1185">Reference proteome</keyword>
<evidence type="ECO:0000313" key="2">
    <source>
        <dbReference type="EMBL" id="TVU10234.1"/>
    </source>
</evidence>
<gene>
    <name evidence="2" type="ORF">EJB05_43748</name>
</gene>